<dbReference type="CDD" id="cd02042">
    <property type="entry name" value="ParAB_family"/>
    <property type="match status" value="1"/>
</dbReference>
<protein>
    <submittedName>
        <fullName evidence="2">ParA family protein</fullName>
    </submittedName>
</protein>
<dbReference type="InterPro" id="IPR050678">
    <property type="entry name" value="DNA_Partitioning_ATPase"/>
</dbReference>
<dbReference type="SUPFAM" id="SSF52540">
    <property type="entry name" value="P-loop containing nucleoside triphosphate hydrolases"/>
    <property type="match status" value="1"/>
</dbReference>
<gene>
    <name evidence="2" type="ORF">EHQ46_05875</name>
</gene>
<comment type="caution">
    <text evidence="2">The sequence shown here is derived from an EMBL/GenBank/DDBJ whole genome shotgun (WGS) entry which is preliminary data.</text>
</comment>
<dbReference type="Gene3D" id="3.40.50.300">
    <property type="entry name" value="P-loop containing nucleotide triphosphate hydrolases"/>
    <property type="match status" value="1"/>
</dbReference>
<proteinExistence type="predicted"/>
<dbReference type="Proteomes" id="UP000298200">
    <property type="component" value="Unassembled WGS sequence"/>
</dbReference>
<name>A0ABY2M541_9LEPT</name>
<dbReference type="PANTHER" id="PTHR13696:SF52">
    <property type="entry name" value="PARA FAMILY PROTEIN CT_582"/>
    <property type="match status" value="1"/>
</dbReference>
<dbReference type="InterPro" id="IPR027417">
    <property type="entry name" value="P-loop_NTPase"/>
</dbReference>
<dbReference type="EMBL" id="RQFU01000008">
    <property type="protein sequence ID" value="TGL23043.1"/>
    <property type="molecule type" value="Genomic_DNA"/>
</dbReference>
<evidence type="ECO:0000313" key="3">
    <source>
        <dbReference type="Proteomes" id="UP000298200"/>
    </source>
</evidence>
<evidence type="ECO:0000313" key="2">
    <source>
        <dbReference type="EMBL" id="TGL23043.1"/>
    </source>
</evidence>
<dbReference type="InterPro" id="IPR025669">
    <property type="entry name" value="AAA_dom"/>
</dbReference>
<dbReference type="PANTHER" id="PTHR13696">
    <property type="entry name" value="P-LOOP CONTAINING NUCLEOSIDE TRIPHOSPHATE HYDROLASE"/>
    <property type="match status" value="1"/>
</dbReference>
<organism evidence="2 3">
    <name type="scientific">Leptospira yanagawae</name>
    <dbReference type="NCBI Taxonomy" id="293069"/>
    <lineage>
        <taxon>Bacteria</taxon>
        <taxon>Pseudomonadati</taxon>
        <taxon>Spirochaetota</taxon>
        <taxon>Spirochaetia</taxon>
        <taxon>Leptospirales</taxon>
        <taxon>Leptospiraceae</taxon>
        <taxon>Leptospira</taxon>
    </lineage>
</organism>
<dbReference type="RefSeq" id="WP_135634196.1">
    <property type="nucleotide sequence ID" value="NZ_RQFU01000008.1"/>
</dbReference>
<reference evidence="3" key="1">
    <citation type="journal article" date="2019" name="PLoS Negl. Trop. Dis.">
        <title>Revisiting the worldwide diversity of Leptospira species in the environment.</title>
        <authorList>
            <person name="Vincent A.T."/>
            <person name="Schiettekatte O."/>
            <person name="Bourhy P."/>
            <person name="Veyrier F.J."/>
            <person name="Picardeau M."/>
        </authorList>
    </citation>
    <scope>NUCLEOTIDE SEQUENCE [LARGE SCALE GENOMIC DNA]</scope>
    <source>
        <strain evidence="3">201800272</strain>
    </source>
</reference>
<feature type="domain" description="AAA" evidence="1">
    <location>
        <begin position="4"/>
        <end position="171"/>
    </location>
</feature>
<dbReference type="Pfam" id="PF13614">
    <property type="entry name" value="AAA_31"/>
    <property type="match status" value="1"/>
</dbReference>
<evidence type="ECO:0000259" key="1">
    <source>
        <dbReference type="Pfam" id="PF13614"/>
    </source>
</evidence>
<accession>A0ABY2M541</accession>
<sequence>MKNMKIITIASMKGGVGKTTLAVYLAAYLAKTSKKVLLIDADPNNNLTDFFLRDEELSSLEKLNLFQSLLGLIGVNDSIRQISTYLSILPSTPELAKSQIELANDPGTMIRFQADLKKLKYDFIVWDTPPSLTYELFLALFGADYVLSPIGFSRWTIQGFSLIETACKKMKAPLPIAVPCMVTKKDSERIYESGLGRISKAFISKNIAYGKSAILGKLVPENSDLWDEFKFLVKEIL</sequence>
<keyword evidence="3" id="KW-1185">Reference proteome</keyword>